<evidence type="ECO:0000313" key="2">
    <source>
        <dbReference type="EMBL" id="KIL59175.1"/>
    </source>
</evidence>
<organism evidence="2 3">
    <name type="scientific">Amanita muscaria (strain Koide BX008)</name>
    <dbReference type="NCBI Taxonomy" id="946122"/>
    <lineage>
        <taxon>Eukaryota</taxon>
        <taxon>Fungi</taxon>
        <taxon>Dikarya</taxon>
        <taxon>Basidiomycota</taxon>
        <taxon>Agaricomycotina</taxon>
        <taxon>Agaricomycetes</taxon>
        <taxon>Agaricomycetidae</taxon>
        <taxon>Agaricales</taxon>
        <taxon>Pluteineae</taxon>
        <taxon>Amanitaceae</taxon>
        <taxon>Amanita</taxon>
    </lineage>
</organism>
<gene>
    <name evidence="2" type="ORF">M378DRAFT_169691</name>
</gene>
<dbReference type="AlphaFoldDB" id="A0A0C2S8Q7"/>
<sequence length="72" mass="8268">MLAISSATNEKRRPYLEMNNSNRAPKWESPHFATKSWLTALQLSVFKRKTKSVPPRLDVLLPDEPGNDIFIN</sequence>
<reference evidence="2 3" key="1">
    <citation type="submission" date="2014-04" db="EMBL/GenBank/DDBJ databases">
        <title>Evolutionary Origins and Diversification of the Mycorrhizal Mutualists.</title>
        <authorList>
            <consortium name="DOE Joint Genome Institute"/>
            <consortium name="Mycorrhizal Genomics Consortium"/>
            <person name="Kohler A."/>
            <person name="Kuo A."/>
            <person name="Nagy L.G."/>
            <person name="Floudas D."/>
            <person name="Copeland A."/>
            <person name="Barry K.W."/>
            <person name="Cichocki N."/>
            <person name="Veneault-Fourrey C."/>
            <person name="LaButti K."/>
            <person name="Lindquist E.A."/>
            <person name="Lipzen A."/>
            <person name="Lundell T."/>
            <person name="Morin E."/>
            <person name="Murat C."/>
            <person name="Riley R."/>
            <person name="Ohm R."/>
            <person name="Sun H."/>
            <person name="Tunlid A."/>
            <person name="Henrissat B."/>
            <person name="Grigoriev I.V."/>
            <person name="Hibbett D.S."/>
            <person name="Martin F."/>
        </authorList>
    </citation>
    <scope>NUCLEOTIDE SEQUENCE [LARGE SCALE GENOMIC DNA]</scope>
    <source>
        <strain evidence="2 3">Koide BX008</strain>
    </source>
</reference>
<dbReference type="InParanoid" id="A0A0C2S8Q7"/>
<dbReference type="Proteomes" id="UP000054549">
    <property type="component" value="Unassembled WGS sequence"/>
</dbReference>
<feature type="region of interest" description="Disordered" evidence="1">
    <location>
        <begin position="1"/>
        <end position="24"/>
    </location>
</feature>
<proteinExistence type="predicted"/>
<accession>A0A0C2S8Q7</accession>
<protein>
    <submittedName>
        <fullName evidence="2">Uncharacterized protein</fullName>
    </submittedName>
</protein>
<name>A0A0C2S8Q7_AMAMK</name>
<dbReference type="EMBL" id="KN818321">
    <property type="protein sequence ID" value="KIL59175.1"/>
    <property type="molecule type" value="Genomic_DNA"/>
</dbReference>
<evidence type="ECO:0000313" key="3">
    <source>
        <dbReference type="Proteomes" id="UP000054549"/>
    </source>
</evidence>
<keyword evidence="3" id="KW-1185">Reference proteome</keyword>
<dbReference type="HOGENOM" id="CLU_2721675_0_0_1"/>
<evidence type="ECO:0000256" key="1">
    <source>
        <dbReference type="SAM" id="MobiDB-lite"/>
    </source>
</evidence>